<dbReference type="GO" id="GO:0000287">
    <property type="term" value="F:magnesium ion binding"/>
    <property type="evidence" value="ECO:0007669"/>
    <property type="project" value="UniProtKB-UniRule"/>
</dbReference>
<dbReference type="Pfam" id="PF01255">
    <property type="entry name" value="Prenyltransf"/>
    <property type="match status" value="1"/>
</dbReference>
<dbReference type="InterPro" id="IPR001441">
    <property type="entry name" value="UPP_synth-like"/>
</dbReference>
<feature type="binding site" evidence="1">
    <location>
        <position position="197"/>
    </location>
    <ligand>
        <name>substrate</name>
    </ligand>
</feature>
<dbReference type="InterPro" id="IPR036424">
    <property type="entry name" value="UPP_synth-like_sf"/>
</dbReference>
<comment type="function">
    <text evidence="1">Catalyzes the condensation of isopentenyl diphosphate (IPP) with allylic pyrophosphates generating different type of terpenoids.</text>
</comment>
<dbReference type="NCBIfam" id="TIGR00055">
    <property type="entry name" value="uppS"/>
    <property type="match status" value="1"/>
</dbReference>
<dbReference type="NCBIfam" id="NF011405">
    <property type="entry name" value="PRK14830.1"/>
    <property type="match status" value="1"/>
</dbReference>
<protein>
    <recommendedName>
        <fullName evidence="1">Isoprenyl transferase</fullName>
        <ecNumber evidence="1">2.5.1.-</ecNumber>
    </recommendedName>
</protein>
<organism evidence="2">
    <name type="scientific">Lyngbya confervoides BDU141951</name>
    <dbReference type="NCBI Taxonomy" id="1574623"/>
    <lineage>
        <taxon>Bacteria</taxon>
        <taxon>Bacillati</taxon>
        <taxon>Cyanobacteriota</taxon>
        <taxon>Cyanophyceae</taxon>
        <taxon>Oscillatoriophycideae</taxon>
        <taxon>Oscillatoriales</taxon>
        <taxon>Microcoleaceae</taxon>
        <taxon>Lyngbya</taxon>
    </lineage>
</organism>
<dbReference type="PANTHER" id="PTHR10291:SF0">
    <property type="entry name" value="DEHYDRODOLICHYL DIPHOSPHATE SYNTHASE 2"/>
    <property type="match status" value="1"/>
</dbReference>
<feature type="active site" description="Proton acceptor" evidence="1">
    <location>
        <position position="77"/>
    </location>
</feature>
<feature type="binding site" evidence="1">
    <location>
        <position position="46"/>
    </location>
    <ligand>
        <name>substrate</name>
    </ligand>
</feature>
<evidence type="ECO:0000313" key="2">
    <source>
        <dbReference type="EMBL" id="NEV67643.1"/>
    </source>
</evidence>
<feature type="binding site" evidence="1">
    <location>
        <begin position="203"/>
        <end position="205"/>
    </location>
    <ligand>
        <name>substrate</name>
    </ligand>
</feature>
<comment type="similarity">
    <text evidence="1">Belongs to the UPP synthase family.</text>
</comment>
<evidence type="ECO:0000256" key="1">
    <source>
        <dbReference type="HAMAP-Rule" id="MF_01139"/>
    </source>
</evidence>
<feature type="active site" evidence="1">
    <location>
        <position position="29"/>
    </location>
</feature>
<reference evidence="2" key="2">
    <citation type="journal article" date="2015" name="Genome Announc.">
        <title>Draft Genome Sequence of Filamentous Marine Cyanobacterium Lyngbya confervoides Strain BDU141951.</title>
        <authorList>
            <person name="Chandrababunaidu M.M."/>
            <person name="Sen D."/>
            <person name="Tripathy S."/>
        </authorList>
    </citation>
    <scope>NUCLEOTIDE SEQUENCE</scope>
    <source>
        <strain evidence="2">BDU141951</strain>
    </source>
</reference>
<dbReference type="HAMAP" id="MF_01139">
    <property type="entry name" value="ISPT"/>
    <property type="match status" value="1"/>
</dbReference>
<feature type="binding site" evidence="1">
    <location>
        <begin position="30"/>
        <end position="33"/>
    </location>
    <ligand>
        <name>substrate</name>
    </ligand>
</feature>
<dbReference type="EC" id="2.5.1.-" evidence="1"/>
<comment type="caution">
    <text evidence="2">The sequence shown here is derived from an EMBL/GenBank/DDBJ whole genome shotgun (WGS) entry which is preliminary data.</text>
</comment>
<sequence>MTAEPLVTASLPSNLDRDRLPHHVAVIMDGNGRWAQRRSLPRIMGHRRGVDTLKKLLRTCNDWGIGALTAYAFSTENWGRPHTEVDFLMTLFERVLRQELAEMDAEGVRIQFVGHLESLPVSLQTEIDRAVQQTRDNPGIRFTVATNYGGRQEIVQACQAIATQVQLGKLAPEDIDENLFSRHLYTAGSTDPDLLIRTSGEMRISNFLLWQLAYAELYVTDTLWPDFDLAEFQQALSDYQQRHRRFGKL</sequence>
<dbReference type="CDD" id="cd00475">
    <property type="entry name" value="Cis_IPPS"/>
    <property type="match status" value="1"/>
</dbReference>
<comment type="subunit">
    <text evidence="1">Homodimer.</text>
</comment>
<gene>
    <name evidence="2" type="ORF">QQ91_010985</name>
</gene>
<dbReference type="PANTHER" id="PTHR10291">
    <property type="entry name" value="DEHYDRODOLICHYL DIPHOSPHATE SYNTHASE FAMILY MEMBER"/>
    <property type="match status" value="1"/>
</dbReference>
<reference evidence="2" key="1">
    <citation type="submission" date="2014-11" db="EMBL/GenBank/DDBJ databases">
        <authorList>
            <person name="Malar M.C."/>
            <person name="Sen D."/>
            <person name="Tripathy S."/>
        </authorList>
    </citation>
    <scope>NUCLEOTIDE SEQUENCE</scope>
    <source>
        <strain evidence="2">BDU141951</strain>
    </source>
</reference>
<feature type="binding site" evidence="1">
    <location>
        <position position="216"/>
    </location>
    <ligand>
        <name>Mg(2+)</name>
        <dbReference type="ChEBI" id="CHEBI:18420"/>
    </ligand>
</feature>
<dbReference type="InterPro" id="IPR018520">
    <property type="entry name" value="UPP_synth-like_CS"/>
</dbReference>
<feature type="binding site" evidence="1">
    <location>
        <position position="34"/>
    </location>
    <ligand>
        <name>substrate</name>
    </ligand>
</feature>
<dbReference type="Gene3D" id="3.40.1180.10">
    <property type="entry name" value="Decaprenyl diphosphate synthase-like"/>
    <property type="match status" value="1"/>
</dbReference>
<proteinExistence type="inferred from homology"/>
<feature type="binding site" evidence="1">
    <location>
        <position position="80"/>
    </location>
    <ligand>
        <name>substrate</name>
    </ligand>
</feature>
<dbReference type="GO" id="GO:0045547">
    <property type="term" value="F:ditrans,polycis-polyprenyl diphosphate synthase [(2E,6E)-farnesyl diphosphate specific] activity"/>
    <property type="evidence" value="ECO:0007669"/>
    <property type="project" value="TreeGrafter"/>
</dbReference>
<dbReference type="FunFam" id="3.40.1180.10:FF:000001">
    <property type="entry name" value="(2E,6E)-farnesyl-diphosphate-specific ditrans,polycis-undecaprenyl-diphosphate synthase"/>
    <property type="match status" value="1"/>
</dbReference>
<dbReference type="AlphaFoldDB" id="A0A0C1Y5U3"/>
<dbReference type="GO" id="GO:0016094">
    <property type="term" value="P:polyprenol biosynthetic process"/>
    <property type="evidence" value="ECO:0007669"/>
    <property type="project" value="TreeGrafter"/>
</dbReference>
<comment type="cofactor">
    <cofactor evidence="1">
        <name>Mg(2+)</name>
        <dbReference type="ChEBI" id="CHEBI:18420"/>
    </cofactor>
    <text evidence="1">Binds 2 magnesium ions per subunit.</text>
</comment>
<feature type="binding site" evidence="1">
    <location>
        <position position="29"/>
    </location>
    <ligand>
        <name>Mg(2+)</name>
        <dbReference type="ChEBI" id="CHEBI:18420"/>
    </ligand>
</feature>
<reference evidence="2" key="3">
    <citation type="submission" date="2020-02" db="EMBL/GenBank/DDBJ databases">
        <authorList>
            <person name="Sarangi A.N."/>
            <person name="Ghosh S."/>
            <person name="Mukherjee M."/>
            <person name="Tripathy S."/>
        </authorList>
    </citation>
    <scope>NUCLEOTIDE SEQUENCE</scope>
    <source>
        <strain evidence="2">BDU141951</strain>
    </source>
</reference>
<feature type="binding site" evidence="1">
    <location>
        <position position="42"/>
    </location>
    <ligand>
        <name>substrate</name>
    </ligand>
</feature>
<dbReference type="EMBL" id="JTHE02000003">
    <property type="protein sequence ID" value="NEV67643.1"/>
    <property type="molecule type" value="Genomic_DNA"/>
</dbReference>
<feature type="binding site" evidence="1">
    <location>
        <position position="78"/>
    </location>
    <ligand>
        <name>substrate</name>
    </ligand>
</feature>
<dbReference type="PROSITE" id="PS01066">
    <property type="entry name" value="UPP_SYNTHASE"/>
    <property type="match status" value="1"/>
</dbReference>
<dbReference type="SUPFAM" id="SSF64005">
    <property type="entry name" value="Undecaprenyl diphosphate synthase"/>
    <property type="match status" value="1"/>
</dbReference>
<dbReference type="NCBIfam" id="NF011406">
    <property type="entry name" value="PRK14831.1"/>
    <property type="match status" value="1"/>
</dbReference>
<keyword evidence="1" id="KW-0479">Metal-binding</keyword>
<keyword evidence="1 2" id="KW-0808">Transferase</keyword>
<accession>A0A0C1Y5U3</accession>
<name>A0A0C1Y5U3_9CYAN</name>
<feature type="binding site" evidence="1">
    <location>
        <begin position="74"/>
        <end position="76"/>
    </location>
    <ligand>
        <name>substrate</name>
    </ligand>
</feature>
<keyword evidence="1" id="KW-0460">Magnesium</keyword>